<dbReference type="EMBL" id="JBIAQY010000004">
    <property type="protein sequence ID" value="MFF3569018.1"/>
    <property type="molecule type" value="Genomic_DNA"/>
</dbReference>
<accession>A0ABW6S096</accession>
<evidence type="ECO:0000313" key="3">
    <source>
        <dbReference type="Proteomes" id="UP001601992"/>
    </source>
</evidence>
<feature type="transmembrane region" description="Helical" evidence="1">
    <location>
        <begin position="6"/>
        <end position="30"/>
    </location>
</feature>
<feature type="transmembrane region" description="Helical" evidence="1">
    <location>
        <begin position="137"/>
        <end position="157"/>
    </location>
</feature>
<protein>
    <submittedName>
        <fullName evidence="2">DUF1772 domain-containing protein</fullName>
    </submittedName>
</protein>
<comment type="caution">
    <text evidence="2">The sequence shown here is derived from an EMBL/GenBank/DDBJ whole genome shotgun (WGS) entry which is preliminary data.</text>
</comment>
<keyword evidence="1" id="KW-0472">Membrane</keyword>
<keyword evidence="3" id="KW-1185">Reference proteome</keyword>
<feature type="transmembrane region" description="Helical" evidence="1">
    <location>
        <begin position="60"/>
        <end position="79"/>
    </location>
</feature>
<sequence length="158" mass="16522">MLVVTGQIIAAIAVLANAVVYGTDISCALITRSVYRKLDDATVTVSAGWGHYYGDRRMPVFGAGGVVTAVLTLLIALLAGQTGAAVAAGITVAALLTWLAFYVRIAKPINTQQTAAAQSGIIPANARALQDKWDSILKYRVTLQFIAIAGLCAALILF</sequence>
<keyword evidence="1" id="KW-1133">Transmembrane helix</keyword>
<dbReference type="RefSeq" id="WP_040823365.1">
    <property type="nucleotide sequence ID" value="NZ_JBIAQY010000004.1"/>
</dbReference>
<reference evidence="2 3" key="1">
    <citation type="submission" date="2024-10" db="EMBL/GenBank/DDBJ databases">
        <title>The Natural Products Discovery Center: Release of the First 8490 Sequenced Strains for Exploring Actinobacteria Biosynthetic Diversity.</title>
        <authorList>
            <person name="Kalkreuter E."/>
            <person name="Kautsar S.A."/>
            <person name="Yang D."/>
            <person name="Bader C.D."/>
            <person name="Teijaro C.N."/>
            <person name="Fluegel L."/>
            <person name="Davis C.M."/>
            <person name="Simpson J.R."/>
            <person name="Lauterbach L."/>
            <person name="Steele A.D."/>
            <person name="Gui C."/>
            <person name="Meng S."/>
            <person name="Li G."/>
            <person name="Viehrig K."/>
            <person name="Ye F."/>
            <person name="Su P."/>
            <person name="Kiefer A.F."/>
            <person name="Nichols A."/>
            <person name="Cepeda A.J."/>
            <person name="Yan W."/>
            <person name="Fan B."/>
            <person name="Jiang Y."/>
            <person name="Adhikari A."/>
            <person name="Zheng C.-J."/>
            <person name="Schuster L."/>
            <person name="Cowan T.M."/>
            <person name="Smanski M.J."/>
            <person name="Chevrette M.G."/>
            <person name="De Carvalho L.P.S."/>
            <person name="Shen B."/>
        </authorList>
    </citation>
    <scope>NUCLEOTIDE SEQUENCE [LARGE SCALE GENOMIC DNA]</scope>
    <source>
        <strain evidence="2 3">NPDC002593</strain>
    </source>
</reference>
<evidence type="ECO:0000313" key="2">
    <source>
        <dbReference type="EMBL" id="MFF3569018.1"/>
    </source>
</evidence>
<dbReference type="Proteomes" id="UP001601992">
    <property type="component" value="Unassembled WGS sequence"/>
</dbReference>
<keyword evidence="1" id="KW-0812">Transmembrane</keyword>
<organism evidence="2 3">
    <name type="scientific">Nocardia jiangxiensis</name>
    <dbReference type="NCBI Taxonomy" id="282685"/>
    <lineage>
        <taxon>Bacteria</taxon>
        <taxon>Bacillati</taxon>
        <taxon>Actinomycetota</taxon>
        <taxon>Actinomycetes</taxon>
        <taxon>Mycobacteriales</taxon>
        <taxon>Nocardiaceae</taxon>
        <taxon>Nocardia</taxon>
    </lineage>
</organism>
<feature type="transmembrane region" description="Helical" evidence="1">
    <location>
        <begin position="85"/>
        <end position="103"/>
    </location>
</feature>
<gene>
    <name evidence="2" type="ORF">ACFYXQ_14695</name>
</gene>
<evidence type="ECO:0000256" key="1">
    <source>
        <dbReference type="SAM" id="Phobius"/>
    </source>
</evidence>
<name>A0ABW6S096_9NOCA</name>
<proteinExistence type="predicted"/>